<evidence type="ECO:0000313" key="5">
    <source>
        <dbReference type="Proteomes" id="UP000636960"/>
    </source>
</evidence>
<organism evidence="4 5">
    <name type="scientific">Paractinoplanes rishiriensis</name>
    <dbReference type="NCBI Taxonomy" id="1050105"/>
    <lineage>
        <taxon>Bacteria</taxon>
        <taxon>Bacillati</taxon>
        <taxon>Actinomycetota</taxon>
        <taxon>Actinomycetes</taxon>
        <taxon>Micromonosporales</taxon>
        <taxon>Micromonosporaceae</taxon>
        <taxon>Paractinoplanes</taxon>
    </lineage>
</organism>
<dbReference type="InterPro" id="IPR050966">
    <property type="entry name" value="Glutamyl_endopeptidase"/>
</dbReference>
<dbReference type="EMBL" id="BOMV01000120">
    <property type="protein sequence ID" value="GIF02108.1"/>
    <property type="molecule type" value="Genomic_DNA"/>
</dbReference>
<protein>
    <submittedName>
        <fullName evidence="4">Peptidase</fullName>
    </submittedName>
</protein>
<gene>
    <name evidence="4" type="ORF">Ari01nite_95720</name>
</gene>
<dbReference type="InterPro" id="IPR043504">
    <property type="entry name" value="Peptidase_S1_PA_chymotrypsin"/>
</dbReference>
<feature type="chain" id="PRO_5039620872" evidence="3">
    <location>
        <begin position="27"/>
        <end position="328"/>
    </location>
</feature>
<dbReference type="SUPFAM" id="SSF50494">
    <property type="entry name" value="Trypsin-like serine proteases"/>
    <property type="match status" value="1"/>
</dbReference>
<keyword evidence="1 3" id="KW-0732">Signal</keyword>
<sequence>MGRKPLLVPVVVMVVGLGLAVSPARAGAVVADPSKTPIEAVAKINGQVVRDAATAQRLIDAYWTPERMRSAIPWNPEGVIDDPELERRDRPGNVGSPATDARPVAPPPGATARTVNSSPGVGKVFFTKPGGGHYVCSGSTINNPTRNVVSTAAHCIHGGKNGVNHENWMYAPLYNDGATPHGKWPAKLFHATKGWTEHSYHWWDFAFVNVWPVNGKRLVEKTGGNGISFNQSKTIPVTVLAYPSAAPYDGKKQIYCKTNLHWAAAAQVKVFCGLTPGASGGPIFQNYDNAIRFGFTNSVVAYVWGQRNYGPYFDSDVRTVYDRAKNKA</sequence>
<accession>A0A919K9V2</accession>
<evidence type="ECO:0000256" key="3">
    <source>
        <dbReference type="SAM" id="SignalP"/>
    </source>
</evidence>
<evidence type="ECO:0000256" key="1">
    <source>
        <dbReference type="ARBA" id="ARBA00022729"/>
    </source>
</evidence>
<dbReference type="Gene3D" id="2.40.10.10">
    <property type="entry name" value="Trypsin-like serine proteases"/>
    <property type="match status" value="2"/>
</dbReference>
<keyword evidence="5" id="KW-1185">Reference proteome</keyword>
<reference evidence="4" key="1">
    <citation type="submission" date="2021-01" db="EMBL/GenBank/DDBJ databases">
        <title>Whole genome shotgun sequence of Actinoplanes rishiriensis NBRC 108556.</title>
        <authorList>
            <person name="Komaki H."/>
            <person name="Tamura T."/>
        </authorList>
    </citation>
    <scope>NUCLEOTIDE SEQUENCE</scope>
    <source>
        <strain evidence="4">NBRC 108556</strain>
    </source>
</reference>
<dbReference type="InterPro" id="IPR009003">
    <property type="entry name" value="Peptidase_S1_PA"/>
</dbReference>
<evidence type="ECO:0000313" key="4">
    <source>
        <dbReference type="EMBL" id="GIF02108.1"/>
    </source>
</evidence>
<name>A0A919K9V2_9ACTN</name>
<dbReference type="AlphaFoldDB" id="A0A919K9V2"/>
<dbReference type="Proteomes" id="UP000636960">
    <property type="component" value="Unassembled WGS sequence"/>
</dbReference>
<feature type="signal peptide" evidence="3">
    <location>
        <begin position="1"/>
        <end position="26"/>
    </location>
</feature>
<dbReference type="PANTHER" id="PTHR15462">
    <property type="entry name" value="SERINE PROTEASE"/>
    <property type="match status" value="1"/>
</dbReference>
<comment type="caution">
    <text evidence="4">The sequence shown here is derived from an EMBL/GenBank/DDBJ whole genome shotgun (WGS) entry which is preliminary data.</text>
</comment>
<feature type="region of interest" description="Disordered" evidence="2">
    <location>
        <begin position="74"/>
        <end position="117"/>
    </location>
</feature>
<proteinExistence type="predicted"/>
<dbReference type="PANTHER" id="PTHR15462:SF19">
    <property type="entry name" value="PEPTIDASE S1 DOMAIN-CONTAINING PROTEIN"/>
    <property type="match status" value="1"/>
</dbReference>
<evidence type="ECO:0000256" key="2">
    <source>
        <dbReference type="SAM" id="MobiDB-lite"/>
    </source>
</evidence>